<dbReference type="AlphaFoldDB" id="A0A383D831"/>
<accession>A0A383D831</accession>
<reference evidence="2" key="1">
    <citation type="submission" date="2018-05" db="EMBL/GenBank/DDBJ databases">
        <authorList>
            <person name="Lanie J.A."/>
            <person name="Ng W.-L."/>
            <person name="Kazmierczak K.M."/>
            <person name="Andrzejewski T.M."/>
            <person name="Davidsen T.M."/>
            <person name="Wayne K.J."/>
            <person name="Tettelin H."/>
            <person name="Glass J.I."/>
            <person name="Rusch D."/>
            <person name="Podicherti R."/>
            <person name="Tsui H.-C.T."/>
            <person name="Winkler M.E."/>
        </authorList>
    </citation>
    <scope>NUCLEOTIDE SEQUENCE</scope>
</reference>
<feature type="region of interest" description="Disordered" evidence="1">
    <location>
        <begin position="1"/>
        <end position="89"/>
    </location>
</feature>
<feature type="non-terminal residue" evidence="2">
    <location>
        <position position="89"/>
    </location>
</feature>
<evidence type="ECO:0000256" key="1">
    <source>
        <dbReference type="SAM" id="MobiDB-lite"/>
    </source>
</evidence>
<name>A0A383D831_9ZZZZ</name>
<feature type="compositionally biased region" description="Basic and acidic residues" evidence="1">
    <location>
        <begin position="1"/>
        <end position="13"/>
    </location>
</feature>
<organism evidence="2">
    <name type="scientific">marine metagenome</name>
    <dbReference type="NCBI Taxonomy" id="408172"/>
    <lineage>
        <taxon>unclassified sequences</taxon>
        <taxon>metagenomes</taxon>
        <taxon>ecological metagenomes</taxon>
    </lineage>
</organism>
<protein>
    <submittedName>
        <fullName evidence="2">Uncharacterized protein</fullName>
    </submittedName>
</protein>
<gene>
    <name evidence="2" type="ORF">METZ01_LOCUS493283</name>
</gene>
<dbReference type="EMBL" id="UINC01214963">
    <property type="protein sequence ID" value="SVE40429.1"/>
    <property type="molecule type" value="Genomic_DNA"/>
</dbReference>
<evidence type="ECO:0000313" key="2">
    <source>
        <dbReference type="EMBL" id="SVE40429.1"/>
    </source>
</evidence>
<sequence length="89" mass="9435">MAKEPSGKSKPDQAESSPNQDKDREDASSPETSPESVEQVELPLGLSALREPALDPKPEETSELEPVGESTEDEPTKSTAAPSDGDLTE</sequence>
<proteinExistence type="predicted"/>